<protein>
    <submittedName>
        <fullName evidence="2">Uncharacterized protein</fullName>
    </submittedName>
</protein>
<feature type="region of interest" description="Disordered" evidence="1">
    <location>
        <begin position="37"/>
        <end position="93"/>
    </location>
</feature>
<dbReference type="AlphaFoldDB" id="A0A4Y2INI5"/>
<dbReference type="Proteomes" id="UP000499080">
    <property type="component" value="Unassembled WGS sequence"/>
</dbReference>
<evidence type="ECO:0000313" key="2">
    <source>
        <dbReference type="EMBL" id="GBM79267.1"/>
    </source>
</evidence>
<evidence type="ECO:0000313" key="3">
    <source>
        <dbReference type="Proteomes" id="UP000499080"/>
    </source>
</evidence>
<feature type="compositionally biased region" description="Basic and acidic residues" evidence="1">
    <location>
        <begin position="37"/>
        <end position="47"/>
    </location>
</feature>
<gene>
    <name evidence="2" type="ORF">AVEN_238879_1</name>
</gene>
<comment type="caution">
    <text evidence="2">The sequence shown here is derived from an EMBL/GenBank/DDBJ whole genome shotgun (WGS) entry which is preliminary data.</text>
</comment>
<proteinExistence type="predicted"/>
<reference evidence="2 3" key="1">
    <citation type="journal article" date="2019" name="Sci. Rep.">
        <title>Orb-weaving spider Araneus ventricosus genome elucidates the spidroin gene catalogue.</title>
        <authorList>
            <person name="Kono N."/>
            <person name="Nakamura H."/>
            <person name="Ohtoshi R."/>
            <person name="Moran D.A.P."/>
            <person name="Shinohara A."/>
            <person name="Yoshida Y."/>
            <person name="Fujiwara M."/>
            <person name="Mori M."/>
            <person name="Tomita M."/>
            <person name="Arakawa K."/>
        </authorList>
    </citation>
    <scope>NUCLEOTIDE SEQUENCE [LARGE SCALE GENOMIC DNA]</scope>
</reference>
<keyword evidence="3" id="KW-1185">Reference proteome</keyword>
<sequence>MAAHFPYFITIFTLPKNKDIAHIVRKEDSITHLHENEYLGNGEHKSQEPGSGDHPLGLFDAPRAAKGGANGLVPVVTHGGQDEGGAGQRHDLPIDDHFAGGCAQYPLSEDLLKKKKI</sequence>
<dbReference type="EMBL" id="BGPR01002812">
    <property type="protein sequence ID" value="GBM79267.1"/>
    <property type="molecule type" value="Genomic_DNA"/>
</dbReference>
<organism evidence="2 3">
    <name type="scientific">Araneus ventricosus</name>
    <name type="common">Orbweaver spider</name>
    <name type="synonym">Epeira ventricosa</name>
    <dbReference type="NCBI Taxonomy" id="182803"/>
    <lineage>
        <taxon>Eukaryota</taxon>
        <taxon>Metazoa</taxon>
        <taxon>Ecdysozoa</taxon>
        <taxon>Arthropoda</taxon>
        <taxon>Chelicerata</taxon>
        <taxon>Arachnida</taxon>
        <taxon>Araneae</taxon>
        <taxon>Araneomorphae</taxon>
        <taxon>Entelegynae</taxon>
        <taxon>Araneoidea</taxon>
        <taxon>Araneidae</taxon>
        <taxon>Araneus</taxon>
    </lineage>
</organism>
<accession>A0A4Y2INI5</accession>
<evidence type="ECO:0000256" key="1">
    <source>
        <dbReference type="SAM" id="MobiDB-lite"/>
    </source>
</evidence>
<name>A0A4Y2INI5_ARAVE</name>